<dbReference type="RefSeq" id="WP_311511851.1">
    <property type="nucleotide sequence ID" value="NZ_JAVREP010000007.1"/>
</dbReference>
<reference evidence="2" key="1">
    <citation type="submission" date="2023-07" db="EMBL/GenBank/DDBJ databases">
        <title>30 novel species of actinomycetes from the DSMZ collection.</title>
        <authorList>
            <person name="Nouioui I."/>
        </authorList>
    </citation>
    <scope>NUCLEOTIDE SEQUENCE [LARGE SCALE GENOMIC DNA]</scope>
    <source>
        <strain evidence="2">DSM 44743</strain>
    </source>
</reference>
<evidence type="ECO:0000313" key="2">
    <source>
        <dbReference type="Proteomes" id="UP001183390"/>
    </source>
</evidence>
<organism evidence="1 2">
    <name type="scientific">Nocardiopsis lambiniae</name>
    <dbReference type="NCBI Taxonomy" id="3075539"/>
    <lineage>
        <taxon>Bacteria</taxon>
        <taxon>Bacillati</taxon>
        <taxon>Actinomycetota</taxon>
        <taxon>Actinomycetes</taxon>
        <taxon>Streptosporangiales</taxon>
        <taxon>Nocardiopsidaceae</taxon>
        <taxon>Nocardiopsis</taxon>
    </lineage>
</organism>
<dbReference type="EMBL" id="JAVREP010000007">
    <property type="protein sequence ID" value="MDT0329187.1"/>
    <property type="molecule type" value="Genomic_DNA"/>
</dbReference>
<proteinExistence type="predicted"/>
<gene>
    <name evidence="1" type="ORF">RM479_12260</name>
</gene>
<accession>A0ABU2M9H1</accession>
<sequence length="229" mass="25670">MTGFVLGVLSSILATMILLAAGWVRSSRPRWWLVELLSRLTGTGVRRVYRQQRSAEEDIARDLVRARWVKVLSGRGNTLTRDVFAPLWSGNVGRAESVQILLPDPDAVPGEWLAHRATDLVSVDPGFTTELLREQIRANTVYLARVSRGLPKVELRRFDLPHLYRVIVTDRAAYITFYERHGHGRHSPCLYVSAPGVLYEAALHFFTVTWAGSSPEAPEKSTRAHGQGD</sequence>
<comment type="caution">
    <text evidence="1">The sequence shown here is derived from an EMBL/GenBank/DDBJ whole genome shotgun (WGS) entry which is preliminary data.</text>
</comment>
<evidence type="ECO:0000313" key="1">
    <source>
        <dbReference type="EMBL" id="MDT0329187.1"/>
    </source>
</evidence>
<keyword evidence="2" id="KW-1185">Reference proteome</keyword>
<name>A0ABU2M9H1_9ACTN</name>
<dbReference type="Proteomes" id="UP001183390">
    <property type="component" value="Unassembled WGS sequence"/>
</dbReference>
<protein>
    <submittedName>
        <fullName evidence="1">Uncharacterized protein</fullName>
    </submittedName>
</protein>